<evidence type="ECO:0000313" key="2">
    <source>
        <dbReference type="Proteomes" id="UP000094243"/>
    </source>
</evidence>
<reference evidence="2" key="1">
    <citation type="submission" date="2016-09" db="EMBL/GenBank/DDBJ databases">
        <authorList>
            <person name="Greninger A.L."/>
            <person name="Jerome K.R."/>
            <person name="Mcnair B."/>
            <person name="Wallis C."/>
            <person name="Fang F."/>
        </authorList>
    </citation>
    <scope>NUCLEOTIDE SEQUENCE [LARGE SCALE GENOMIC DNA]</scope>
    <source>
        <strain evidence="2">M7</strain>
    </source>
</reference>
<proteinExistence type="predicted"/>
<accession>A0A1E3R6W0</accession>
<comment type="caution">
    <text evidence="1">The sequence shown here is derived from an EMBL/GenBank/DDBJ whole genome shotgun (WGS) entry which is preliminary data.</text>
</comment>
<protein>
    <submittedName>
        <fullName evidence="1">Uncharacterized protein</fullName>
    </submittedName>
</protein>
<gene>
    <name evidence="1" type="ORF">BHQ17_22950</name>
</gene>
<dbReference type="EMBL" id="MIGZ01000178">
    <property type="protein sequence ID" value="ODQ85549.1"/>
    <property type="molecule type" value="Genomic_DNA"/>
</dbReference>
<dbReference type="AlphaFoldDB" id="A0A1E3R6W0"/>
<sequence>MLDVDDRDARGAGPVEQGLGLVERALPVMVPSLLASAESTFWRDLLALSRPNVPLGERSIP</sequence>
<evidence type="ECO:0000313" key="1">
    <source>
        <dbReference type="EMBL" id="ODQ85549.1"/>
    </source>
</evidence>
<keyword evidence="2" id="KW-1185">Reference proteome</keyword>
<organism evidence="1 2">
    <name type="scientific">Mycolicibacterium holsaticum</name>
    <dbReference type="NCBI Taxonomy" id="152142"/>
    <lineage>
        <taxon>Bacteria</taxon>
        <taxon>Bacillati</taxon>
        <taxon>Actinomycetota</taxon>
        <taxon>Actinomycetes</taxon>
        <taxon>Mycobacteriales</taxon>
        <taxon>Mycobacteriaceae</taxon>
        <taxon>Mycolicibacterium</taxon>
    </lineage>
</organism>
<name>A0A1E3R6W0_9MYCO</name>
<dbReference type="Proteomes" id="UP000094243">
    <property type="component" value="Unassembled WGS sequence"/>
</dbReference>